<protein>
    <recommendedName>
        <fullName evidence="3 9">Mediator of RNA polymerase II transcription subunit 8</fullName>
    </recommendedName>
    <alternativeName>
        <fullName evidence="8 9">Mediator complex subunit 8</fullName>
    </alternativeName>
</protein>
<dbReference type="GO" id="GO:0070847">
    <property type="term" value="C:core mediator complex"/>
    <property type="evidence" value="ECO:0007669"/>
    <property type="project" value="TreeGrafter"/>
</dbReference>
<dbReference type="GO" id="GO:0000978">
    <property type="term" value="F:RNA polymerase II cis-regulatory region sequence-specific DNA binding"/>
    <property type="evidence" value="ECO:0007669"/>
    <property type="project" value="TreeGrafter"/>
</dbReference>
<dbReference type="PANTHER" id="PTHR13074:SF9">
    <property type="entry name" value="MEDIATOR OF RNA POLYMERASE II TRANSCRIPTION SUBUNIT 8"/>
    <property type="match status" value="1"/>
</dbReference>
<reference evidence="11 12" key="1">
    <citation type="journal article" date="2013" name="Fungal Biol.">
        <title>Analysis of microsatellite markers in the genome of the plant pathogen Ceratocystis fimbriata.</title>
        <authorList>
            <person name="Simpson M.C."/>
            <person name="Wilken P.M."/>
            <person name="Coetzee M.P."/>
            <person name="Wingfield M.J."/>
            <person name="Wingfield B.D."/>
        </authorList>
    </citation>
    <scope>NUCLEOTIDE SEQUENCE [LARGE SCALE GENOMIC DNA]</scope>
    <source>
        <strain evidence="11 12">CBS 114723</strain>
    </source>
</reference>
<gene>
    <name evidence="9 11" type="primary">MED8</name>
    <name evidence="11" type="ORF">CFIMG_004225RA</name>
</gene>
<evidence type="ECO:0000256" key="7">
    <source>
        <dbReference type="ARBA" id="ARBA00023242"/>
    </source>
</evidence>
<evidence type="ECO:0000256" key="1">
    <source>
        <dbReference type="ARBA" id="ARBA00004123"/>
    </source>
</evidence>
<dbReference type="InterPro" id="IPR019364">
    <property type="entry name" value="Mediatior_Med8_fun/met"/>
</dbReference>
<feature type="compositionally biased region" description="Low complexity" evidence="10">
    <location>
        <begin position="126"/>
        <end position="144"/>
    </location>
</feature>
<dbReference type="EMBL" id="APWK03000101">
    <property type="protein sequence ID" value="PHH51206.1"/>
    <property type="molecule type" value="Genomic_DNA"/>
</dbReference>
<dbReference type="AlphaFoldDB" id="A0A2C5WZA9"/>
<dbReference type="Pfam" id="PF10232">
    <property type="entry name" value="Med8"/>
    <property type="match status" value="1"/>
</dbReference>
<feature type="region of interest" description="Disordered" evidence="10">
    <location>
        <begin position="200"/>
        <end position="239"/>
    </location>
</feature>
<evidence type="ECO:0000256" key="8">
    <source>
        <dbReference type="ARBA" id="ARBA00031261"/>
    </source>
</evidence>
<evidence type="ECO:0000256" key="5">
    <source>
        <dbReference type="ARBA" id="ARBA00023159"/>
    </source>
</evidence>
<keyword evidence="7 9" id="KW-0539">Nucleus</keyword>
<dbReference type="Proteomes" id="UP000222788">
    <property type="component" value="Unassembled WGS sequence"/>
</dbReference>
<dbReference type="Gene3D" id="1.20.58.1710">
    <property type="match status" value="1"/>
</dbReference>
<dbReference type="OrthoDB" id="5329317at2759"/>
<name>A0A2C5WZA9_9PEZI</name>
<evidence type="ECO:0000313" key="12">
    <source>
        <dbReference type="Proteomes" id="UP000222788"/>
    </source>
</evidence>
<comment type="caution">
    <text evidence="11">The sequence shown here is derived from an EMBL/GenBank/DDBJ whole genome shotgun (WGS) entry which is preliminary data.</text>
</comment>
<comment type="similarity">
    <text evidence="2 9">Belongs to the Mediator complex subunit 8 family.</text>
</comment>
<keyword evidence="5 9" id="KW-0010">Activator</keyword>
<dbReference type="Gene3D" id="6.10.250.2610">
    <property type="match status" value="1"/>
</dbReference>
<evidence type="ECO:0000256" key="3">
    <source>
        <dbReference type="ARBA" id="ARBA00020637"/>
    </source>
</evidence>
<dbReference type="GO" id="GO:0016592">
    <property type="term" value="C:mediator complex"/>
    <property type="evidence" value="ECO:0007669"/>
    <property type="project" value="InterPro"/>
</dbReference>
<feature type="compositionally biased region" description="Acidic residues" evidence="10">
    <location>
        <begin position="218"/>
        <end position="230"/>
    </location>
</feature>
<evidence type="ECO:0000256" key="9">
    <source>
        <dbReference type="RuleBase" id="RU364144"/>
    </source>
</evidence>
<comment type="subunit">
    <text evidence="9">Component of the Mediator complex.</text>
</comment>
<evidence type="ECO:0000256" key="2">
    <source>
        <dbReference type="ARBA" id="ARBA00005716"/>
    </source>
</evidence>
<evidence type="ECO:0000313" key="11">
    <source>
        <dbReference type="EMBL" id="PHH51206.1"/>
    </source>
</evidence>
<feature type="region of interest" description="Disordered" evidence="10">
    <location>
        <begin position="259"/>
        <end position="279"/>
    </location>
</feature>
<keyword evidence="12" id="KW-1185">Reference proteome</keyword>
<reference evidence="11 12" key="2">
    <citation type="journal article" date="2013" name="IMA Fungus">
        <title>IMA Genome-F 1: Ceratocystis fimbriata: Draft nuclear genome sequence for the plant pathogen, Ceratocystis fimbriata.</title>
        <authorList>
            <person name="Wilken P.M."/>
            <person name="Steenkamp E.T."/>
            <person name="Wingfield M.J."/>
            <person name="de Beer Z.W."/>
            <person name="Wingfield B.D."/>
        </authorList>
    </citation>
    <scope>NUCLEOTIDE SEQUENCE [LARGE SCALE GENOMIC DNA]</scope>
    <source>
        <strain evidence="11 12">CBS 114723</strain>
    </source>
</reference>
<accession>A0A2C5WZA9</accession>
<comment type="subcellular location">
    <subcellularLocation>
        <location evidence="1 9">Nucleus</location>
    </subcellularLocation>
</comment>
<comment type="function">
    <text evidence="9">Component of the Mediator complex, a coactivator involved in the regulated transcription of nearly all RNA polymerase II-dependent genes. Mediator functions as a bridge to convey information from gene-specific regulatory proteins to the basal RNA polymerase II transcription machinery. Mediator is recruited to promoters by direct interactions with regulatory proteins and serves as a scaffold for the assembly of a functional preinitiation complex with RNA polymerase II and the general transcription factors.</text>
</comment>
<keyword evidence="4 9" id="KW-0805">Transcription regulation</keyword>
<evidence type="ECO:0000256" key="4">
    <source>
        <dbReference type="ARBA" id="ARBA00023015"/>
    </source>
</evidence>
<dbReference type="PANTHER" id="PTHR13074">
    <property type="entry name" value="MEDIATOR OF RNA POLYMERASE II TRANSCRIPTION SUBUNIT 8"/>
    <property type="match status" value="1"/>
</dbReference>
<dbReference type="GO" id="GO:0003712">
    <property type="term" value="F:transcription coregulator activity"/>
    <property type="evidence" value="ECO:0007669"/>
    <property type="project" value="InterPro"/>
</dbReference>
<feature type="region of interest" description="Disordered" evidence="10">
    <location>
        <begin position="115"/>
        <end position="148"/>
    </location>
</feature>
<proteinExistence type="inferred from homology"/>
<evidence type="ECO:0000256" key="6">
    <source>
        <dbReference type="ARBA" id="ARBA00023163"/>
    </source>
</evidence>
<sequence length="279" mass="31097">MASLKVSPDELRALDQARQRFMQLSNSIGSLKMDVHNANPLPSLASLHATEDIIFKDLTSLHDLIDQNSDLFQRLSVHPSTNFPGRTHENVLMQLIRKKLEPDVEELVEQGRVRGATVSAGPDGENPNGASSNGATNNAGGSAPPFNPSNNMIAAARTESINAEQLSELLNMWSEIRSWLTKRVVMYATQEAQELFTAAEKEAGEESARTGLQHSLDWDSEDEDADEETDQSARRHKPEVFVDPERVLSFCFKLDPEMPANFDFESRRPKTKTNALPRR</sequence>
<keyword evidence="6 9" id="KW-0804">Transcription</keyword>
<evidence type="ECO:0000256" key="10">
    <source>
        <dbReference type="SAM" id="MobiDB-lite"/>
    </source>
</evidence>
<dbReference type="GO" id="GO:0006357">
    <property type="term" value="P:regulation of transcription by RNA polymerase II"/>
    <property type="evidence" value="ECO:0007669"/>
    <property type="project" value="InterPro"/>
</dbReference>
<organism evidence="11 12">
    <name type="scientific">Ceratocystis fimbriata CBS 114723</name>
    <dbReference type="NCBI Taxonomy" id="1035309"/>
    <lineage>
        <taxon>Eukaryota</taxon>
        <taxon>Fungi</taxon>
        <taxon>Dikarya</taxon>
        <taxon>Ascomycota</taxon>
        <taxon>Pezizomycotina</taxon>
        <taxon>Sordariomycetes</taxon>
        <taxon>Hypocreomycetidae</taxon>
        <taxon>Microascales</taxon>
        <taxon>Ceratocystidaceae</taxon>
        <taxon>Ceratocystis</taxon>
    </lineage>
</organism>